<dbReference type="SUPFAM" id="SSF52540">
    <property type="entry name" value="P-loop containing nucleoside triphosphate hydrolases"/>
    <property type="match status" value="1"/>
</dbReference>
<keyword evidence="6 8" id="KW-0418">Kinase</keyword>
<dbReference type="InterPro" id="IPR050512">
    <property type="entry name" value="Sulf_AdTrans/APS_kinase"/>
</dbReference>
<comment type="function">
    <text evidence="6">Catalyzes the synthesis of activated sulfate.</text>
</comment>
<dbReference type="GO" id="GO:0004020">
    <property type="term" value="F:adenylylsulfate kinase activity"/>
    <property type="evidence" value="ECO:0007669"/>
    <property type="project" value="UniProtKB-EC"/>
</dbReference>
<sequence length="175" mass="19273">MIIWLMGLPGSGKSTLATALKESFDKADVQSFVLDGDVLRKGICADLGFSVKDRSENVRRIAHLSKLMSQAGLVVIVASILPLEELRVLAREIIDDEAYYEIYLKCPLNVCQTRDPKGLYKKALNGEVKDFTGISAPFEEPVQPDLVIDTNKLSGEQSLEIILQSILLPEQGRGL</sequence>
<dbReference type="Proteomes" id="UP000244168">
    <property type="component" value="Unassembled WGS sequence"/>
</dbReference>
<keyword evidence="9" id="KW-1185">Reference proteome</keyword>
<comment type="similarity">
    <text evidence="6">Belongs to the APS kinase family.</text>
</comment>
<dbReference type="EC" id="2.7.1.25" evidence="2 6"/>
<evidence type="ECO:0000256" key="6">
    <source>
        <dbReference type="RuleBase" id="RU004347"/>
    </source>
</evidence>
<evidence type="ECO:0000256" key="3">
    <source>
        <dbReference type="ARBA" id="ARBA00022679"/>
    </source>
</evidence>
<dbReference type="GO" id="GO:0005737">
    <property type="term" value="C:cytoplasm"/>
    <property type="evidence" value="ECO:0007669"/>
    <property type="project" value="TreeGrafter"/>
</dbReference>
<proteinExistence type="inferred from homology"/>
<feature type="domain" description="APS kinase" evidence="7">
    <location>
        <begin position="2"/>
        <end position="149"/>
    </location>
</feature>
<dbReference type="NCBIfam" id="TIGR00455">
    <property type="entry name" value="apsK"/>
    <property type="match status" value="1"/>
</dbReference>
<name>A0A2T5JCF6_9SPHI</name>
<dbReference type="InterPro" id="IPR059117">
    <property type="entry name" value="APS_kinase_dom"/>
</dbReference>
<gene>
    <name evidence="8" type="ORF">C8P68_102273</name>
</gene>
<accession>A0A2T5JCF6</accession>
<dbReference type="CDD" id="cd02027">
    <property type="entry name" value="APSK"/>
    <property type="match status" value="1"/>
</dbReference>
<comment type="pathway">
    <text evidence="6">Sulfur metabolism; hydrogen sulfide biosynthesis; sulfite from sulfate: step 2/3.</text>
</comment>
<dbReference type="Pfam" id="PF01583">
    <property type="entry name" value="APS_kinase"/>
    <property type="match status" value="1"/>
</dbReference>
<dbReference type="InterPro" id="IPR002891">
    <property type="entry name" value="APS"/>
</dbReference>
<keyword evidence="4 6" id="KW-0547">Nucleotide-binding</keyword>
<keyword evidence="3 6" id="KW-0808">Transferase</keyword>
<comment type="catalytic activity">
    <reaction evidence="1 6">
        <text>adenosine 5'-phosphosulfate + ATP = 3'-phosphoadenylyl sulfate + ADP + H(+)</text>
        <dbReference type="Rhea" id="RHEA:24152"/>
        <dbReference type="ChEBI" id="CHEBI:15378"/>
        <dbReference type="ChEBI" id="CHEBI:30616"/>
        <dbReference type="ChEBI" id="CHEBI:58243"/>
        <dbReference type="ChEBI" id="CHEBI:58339"/>
        <dbReference type="ChEBI" id="CHEBI:456216"/>
        <dbReference type="EC" id="2.7.1.25"/>
    </reaction>
</comment>
<dbReference type="NCBIfam" id="NF004041">
    <property type="entry name" value="PRK05541.1"/>
    <property type="match status" value="1"/>
</dbReference>
<dbReference type="OrthoDB" id="9804504at2"/>
<evidence type="ECO:0000256" key="1">
    <source>
        <dbReference type="ARBA" id="ARBA00001823"/>
    </source>
</evidence>
<evidence type="ECO:0000259" key="7">
    <source>
        <dbReference type="Pfam" id="PF01583"/>
    </source>
</evidence>
<dbReference type="EMBL" id="QAOQ01000002">
    <property type="protein sequence ID" value="PTQ99449.1"/>
    <property type="molecule type" value="Genomic_DNA"/>
</dbReference>
<reference evidence="8 9" key="1">
    <citation type="submission" date="2018-04" db="EMBL/GenBank/DDBJ databases">
        <title>Genomic Encyclopedia of Archaeal and Bacterial Type Strains, Phase II (KMG-II): from individual species to whole genera.</title>
        <authorList>
            <person name="Goeker M."/>
        </authorList>
    </citation>
    <scope>NUCLEOTIDE SEQUENCE [LARGE SCALE GENOMIC DNA]</scope>
    <source>
        <strain evidence="8 9">DSM 26809</strain>
    </source>
</reference>
<evidence type="ECO:0000256" key="5">
    <source>
        <dbReference type="ARBA" id="ARBA00022840"/>
    </source>
</evidence>
<dbReference type="AlphaFoldDB" id="A0A2T5JCF6"/>
<dbReference type="NCBIfam" id="NF003013">
    <property type="entry name" value="PRK03846.1"/>
    <property type="match status" value="1"/>
</dbReference>
<keyword evidence="5 6" id="KW-0067">ATP-binding</keyword>
<dbReference type="Gene3D" id="3.40.50.300">
    <property type="entry name" value="P-loop containing nucleotide triphosphate hydrolases"/>
    <property type="match status" value="1"/>
</dbReference>
<evidence type="ECO:0000313" key="8">
    <source>
        <dbReference type="EMBL" id="PTQ99449.1"/>
    </source>
</evidence>
<dbReference type="UniPathway" id="UPA00140">
    <property type="reaction ID" value="UER00205"/>
</dbReference>
<dbReference type="GO" id="GO:0010134">
    <property type="term" value="P:sulfate assimilation via adenylyl sulfate reduction"/>
    <property type="evidence" value="ECO:0007669"/>
    <property type="project" value="TreeGrafter"/>
</dbReference>
<evidence type="ECO:0000313" key="9">
    <source>
        <dbReference type="Proteomes" id="UP000244168"/>
    </source>
</evidence>
<comment type="caution">
    <text evidence="8">The sequence shown here is derived from an EMBL/GenBank/DDBJ whole genome shotgun (WGS) entry which is preliminary data.</text>
</comment>
<dbReference type="InterPro" id="IPR027417">
    <property type="entry name" value="P-loop_NTPase"/>
</dbReference>
<organism evidence="8 9">
    <name type="scientific">Mucilaginibacter yixingensis</name>
    <dbReference type="NCBI Taxonomy" id="1295612"/>
    <lineage>
        <taxon>Bacteria</taxon>
        <taxon>Pseudomonadati</taxon>
        <taxon>Bacteroidota</taxon>
        <taxon>Sphingobacteriia</taxon>
        <taxon>Sphingobacteriales</taxon>
        <taxon>Sphingobacteriaceae</taxon>
        <taxon>Mucilaginibacter</taxon>
    </lineage>
</organism>
<dbReference type="RefSeq" id="WP_107827377.1">
    <property type="nucleotide sequence ID" value="NZ_CP160205.1"/>
</dbReference>
<dbReference type="PANTHER" id="PTHR42700">
    <property type="entry name" value="SULFATE ADENYLYLTRANSFERASE"/>
    <property type="match status" value="1"/>
</dbReference>
<dbReference type="GO" id="GO:0019379">
    <property type="term" value="P:sulfate assimilation, phosphoadenylyl sulfate reduction by phosphoadenylyl-sulfate reductase (thioredoxin)"/>
    <property type="evidence" value="ECO:0007669"/>
    <property type="project" value="TreeGrafter"/>
</dbReference>
<dbReference type="GO" id="GO:0005524">
    <property type="term" value="F:ATP binding"/>
    <property type="evidence" value="ECO:0007669"/>
    <property type="project" value="UniProtKB-KW"/>
</dbReference>
<dbReference type="GO" id="GO:0004781">
    <property type="term" value="F:sulfate adenylyltransferase (ATP) activity"/>
    <property type="evidence" value="ECO:0007669"/>
    <property type="project" value="TreeGrafter"/>
</dbReference>
<evidence type="ECO:0000256" key="2">
    <source>
        <dbReference type="ARBA" id="ARBA00012121"/>
    </source>
</evidence>
<dbReference type="PANTHER" id="PTHR42700:SF1">
    <property type="entry name" value="SULFATE ADENYLYLTRANSFERASE"/>
    <property type="match status" value="1"/>
</dbReference>
<protein>
    <recommendedName>
        <fullName evidence="2 6">Adenylyl-sulfate kinase</fullName>
        <ecNumber evidence="2 6">2.7.1.25</ecNumber>
    </recommendedName>
</protein>
<evidence type="ECO:0000256" key="4">
    <source>
        <dbReference type="ARBA" id="ARBA00022741"/>
    </source>
</evidence>
<dbReference type="GO" id="GO:0070814">
    <property type="term" value="P:hydrogen sulfide biosynthetic process"/>
    <property type="evidence" value="ECO:0007669"/>
    <property type="project" value="UniProtKB-UniPathway"/>
</dbReference>